<gene>
    <name evidence="2" type="ORF">Tci_307475</name>
</gene>
<evidence type="ECO:0000313" key="2">
    <source>
        <dbReference type="EMBL" id="GEX35500.1"/>
    </source>
</evidence>
<sequence>MARLQFCDYRNMVVILEKSEYNVDFHPIVDFVEASPLKTVTESSLRRNLKLQGEEGEGSRTPTVPHHTPSQEAQPSSHTHISSPSIPTVTSIPTIPIPTVISSKKTPIRQYTQKARIAQSFALLPVANEHASPMRDVSQGEACPTDSGFIADQDRATIAKSSTLPHDSAPRVTSPATEEGRRRIYKEEVATERVSSDTEEVRLDEGEVATKRASEDTEEMATVLTTLDAAIVLASGTAEVPTGNGSIPTAGPPAAKVPTGNDVVPTPIPVFATATVVTPYSRRKGKEVMRRSEQIARAEEITRIHVEEELQIMIDGLDRSNEPRTKKQKRDFYMGVIRNNLGWKEKGFKGMSFEEVEAKFKTVLEQIEGGVSKISEGEAAWLKRKGIRSEQESAKKQKISKEVPEEVKSFVEVPEEKIKEMMQLRAYWKITRLGGSSTSSPFFTDLLKHLDRDDLNQLWSIVKETLSKRPATSDKEMELWVELRRLYEPNVEDQLWTHTQNFMHAPAE</sequence>
<dbReference type="AlphaFoldDB" id="A0A699H4D1"/>
<organism evidence="2">
    <name type="scientific">Tanacetum cinerariifolium</name>
    <name type="common">Dalmatian daisy</name>
    <name type="synonym">Chrysanthemum cinerariifolium</name>
    <dbReference type="NCBI Taxonomy" id="118510"/>
    <lineage>
        <taxon>Eukaryota</taxon>
        <taxon>Viridiplantae</taxon>
        <taxon>Streptophyta</taxon>
        <taxon>Embryophyta</taxon>
        <taxon>Tracheophyta</taxon>
        <taxon>Spermatophyta</taxon>
        <taxon>Magnoliopsida</taxon>
        <taxon>eudicotyledons</taxon>
        <taxon>Gunneridae</taxon>
        <taxon>Pentapetalae</taxon>
        <taxon>asterids</taxon>
        <taxon>campanulids</taxon>
        <taxon>Asterales</taxon>
        <taxon>Asteraceae</taxon>
        <taxon>Asteroideae</taxon>
        <taxon>Anthemideae</taxon>
        <taxon>Anthemidinae</taxon>
        <taxon>Tanacetum</taxon>
    </lineage>
</organism>
<feature type="region of interest" description="Disordered" evidence="1">
    <location>
        <begin position="160"/>
        <end position="217"/>
    </location>
</feature>
<evidence type="ECO:0000256" key="1">
    <source>
        <dbReference type="SAM" id="MobiDB-lite"/>
    </source>
</evidence>
<feature type="region of interest" description="Disordered" evidence="1">
    <location>
        <begin position="48"/>
        <end position="89"/>
    </location>
</feature>
<accession>A0A699H4D1</accession>
<reference evidence="2" key="1">
    <citation type="journal article" date="2019" name="Sci. Rep.">
        <title>Draft genome of Tanacetum cinerariifolium, the natural source of mosquito coil.</title>
        <authorList>
            <person name="Yamashiro T."/>
            <person name="Shiraishi A."/>
            <person name="Satake H."/>
            <person name="Nakayama K."/>
        </authorList>
    </citation>
    <scope>NUCLEOTIDE SEQUENCE</scope>
</reference>
<feature type="compositionally biased region" description="Basic and acidic residues" evidence="1">
    <location>
        <begin position="178"/>
        <end position="215"/>
    </location>
</feature>
<comment type="caution">
    <text evidence="2">The sequence shown here is derived from an EMBL/GenBank/DDBJ whole genome shotgun (WGS) entry which is preliminary data.</text>
</comment>
<feature type="compositionally biased region" description="Low complexity" evidence="1">
    <location>
        <begin position="75"/>
        <end position="89"/>
    </location>
</feature>
<name>A0A699H4D1_TANCI</name>
<dbReference type="EMBL" id="BKCJ010103503">
    <property type="protein sequence ID" value="GEX35500.1"/>
    <property type="molecule type" value="Genomic_DNA"/>
</dbReference>
<proteinExistence type="predicted"/>
<protein>
    <submittedName>
        <fullName evidence="2">Uncharacterized protein</fullName>
    </submittedName>
</protein>